<protein>
    <recommendedName>
        <fullName evidence="3">YdbS-like PH domain-containing protein</fullName>
    </recommendedName>
</protein>
<proteinExistence type="predicted"/>
<gene>
    <name evidence="4" type="ORF">AOX59_11475</name>
</gene>
<feature type="domain" description="YdbS-like PH" evidence="3">
    <location>
        <begin position="246"/>
        <end position="327"/>
    </location>
</feature>
<feature type="transmembrane region" description="Helical" evidence="2">
    <location>
        <begin position="351"/>
        <end position="369"/>
    </location>
</feature>
<dbReference type="OrthoDB" id="2195155at2"/>
<feature type="transmembrane region" description="Helical" evidence="2">
    <location>
        <begin position="375"/>
        <end position="393"/>
    </location>
</feature>
<feature type="domain" description="YdbS-like PH" evidence="3">
    <location>
        <begin position="397"/>
        <end position="473"/>
    </location>
</feature>
<accession>A0A0U4FJ88</accession>
<dbReference type="PANTHER" id="PTHR34473:SF2">
    <property type="entry name" value="UPF0699 TRANSMEMBRANE PROTEIN YDBT"/>
    <property type="match status" value="1"/>
</dbReference>
<dbReference type="STRING" id="1472767.AOX59_11475"/>
<sequence>MFEPKRLHPAAILFNLIKTVREFLFAIVLGFITFRDESLFYFGLIIAVLLVLFITASVLTWYRYTYRIEEDELRIEYGVFIRKKRFISKNRIQSIDLTSGVIHRIFKLTKVQIETAGTGTSAEASLSAVKLEEGEALRQELKSSAVPPADDEEAPEETEKLPNPSAKISFKRLFIVGTTSGSVGVILALAAAGFSEFEQFIPEHYFDNTIEWVVGLGVIILIVMVIFLLLLLWLLGIAGTMIKYGNFTITKNDEELFITRGLLEKKQVTIPLKRIQAVGIQESIIRQPLGYVTVFAEIAGGSMDKGEDFSSILFPIMKRDELEEFLETFLPDYAGVQRELTPLPKQALKYYILRAAVPFLLLVAAVAIFIPAFIWIPLILLLVGGLLLGWIRYKDGGFTIRGRRLTLRYRVLSRNTLLLYHKRVQAFEKKQHKVQRLQNLATARFSIVGTMGAGKHFTIKDLAESHSDELSDWFSRRKDSED</sequence>
<evidence type="ECO:0000259" key="3">
    <source>
        <dbReference type="Pfam" id="PF03703"/>
    </source>
</evidence>
<feature type="transmembrane region" description="Helical" evidence="2">
    <location>
        <begin position="40"/>
        <end position="62"/>
    </location>
</feature>
<keyword evidence="5" id="KW-1185">Reference proteome</keyword>
<evidence type="ECO:0000256" key="1">
    <source>
        <dbReference type="SAM" id="MobiDB-lite"/>
    </source>
</evidence>
<dbReference type="InterPro" id="IPR005182">
    <property type="entry name" value="YdbS-like_PH"/>
</dbReference>
<reference evidence="4 5" key="1">
    <citation type="submission" date="2016-01" db="EMBL/GenBank/DDBJ databases">
        <title>Complete genome sequence of strain Lentibacillus amyloliquefaciens LAM0015T isolated from saline sediment.</title>
        <authorList>
            <person name="Wang J.-L."/>
            <person name="He M.-X."/>
        </authorList>
    </citation>
    <scope>NUCLEOTIDE SEQUENCE [LARGE SCALE GENOMIC DNA]</scope>
    <source>
        <strain evidence="4 5">LAM0015</strain>
    </source>
</reference>
<evidence type="ECO:0000313" key="5">
    <source>
        <dbReference type="Proteomes" id="UP000050331"/>
    </source>
</evidence>
<dbReference type="KEGG" id="lao:AOX59_11475"/>
<feature type="region of interest" description="Disordered" evidence="1">
    <location>
        <begin position="140"/>
        <end position="162"/>
    </location>
</feature>
<organism evidence="4 5">
    <name type="scientific">Lentibacillus amyloliquefaciens</name>
    <dbReference type="NCBI Taxonomy" id="1472767"/>
    <lineage>
        <taxon>Bacteria</taxon>
        <taxon>Bacillati</taxon>
        <taxon>Bacillota</taxon>
        <taxon>Bacilli</taxon>
        <taxon>Bacillales</taxon>
        <taxon>Bacillaceae</taxon>
        <taxon>Lentibacillus</taxon>
    </lineage>
</organism>
<feature type="transmembrane region" description="Helical" evidence="2">
    <location>
        <begin position="173"/>
        <end position="192"/>
    </location>
</feature>
<dbReference type="EMBL" id="CP013862">
    <property type="protein sequence ID" value="ALX50621.1"/>
    <property type="molecule type" value="Genomic_DNA"/>
</dbReference>
<feature type="domain" description="YdbS-like PH" evidence="3">
    <location>
        <begin position="61"/>
        <end position="140"/>
    </location>
</feature>
<dbReference type="Pfam" id="PF03703">
    <property type="entry name" value="bPH_2"/>
    <property type="match status" value="3"/>
</dbReference>
<dbReference type="PIRSF" id="PIRSF026631">
    <property type="entry name" value="UCP026631"/>
    <property type="match status" value="1"/>
</dbReference>
<dbReference type="AlphaFoldDB" id="A0A0U4FJ88"/>
<feature type="transmembrane region" description="Helical" evidence="2">
    <location>
        <begin position="12"/>
        <end position="34"/>
    </location>
</feature>
<name>A0A0U4FJ88_9BACI</name>
<dbReference type="PANTHER" id="PTHR34473">
    <property type="entry name" value="UPF0699 TRANSMEMBRANE PROTEIN YDBS"/>
    <property type="match status" value="1"/>
</dbReference>
<dbReference type="InterPro" id="IPR014529">
    <property type="entry name" value="UCP026631"/>
</dbReference>
<evidence type="ECO:0000313" key="4">
    <source>
        <dbReference type="EMBL" id="ALX50621.1"/>
    </source>
</evidence>
<keyword evidence="2" id="KW-1133">Transmembrane helix</keyword>
<keyword evidence="2" id="KW-0472">Membrane</keyword>
<keyword evidence="2" id="KW-0812">Transmembrane</keyword>
<evidence type="ECO:0000256" key="2">
    <source>
        <dbReference type="SAM" id="Phobius"/>
    </source>
</evidence>
<feature type="transmembrane region" description="Helical" evidence="2">
    <location>
        <begin position="212"/>
        <end position="235"/>
    </location>
</feature>
<dbReference type="Proteomes" id="UP000050331">
    <property type="component" value="Chromosome"/>
</dbReference>